<dbReference type="EMBL" id="CP119317">
    <property type="protein sequence ID" value="WEK54642.1"/>
    <property type="molecule type" value="Genomic_DNA"/>
</dbReference>
<protein>
    <submittedName>
        <fullName evidence="9">DUF421 domain-containing protein</fullName>
    </submittedName>
</protein>
<dbReference type="Pfam" id="PF04239">
    <property type="entry name" value="DUF421"/>
    <property type="match status" value="1"/>
</dbReference>
<proteinExistence type="inferred from homology"/>
<feature type="transmembrane region" description="Helical" evidence="7">
    <location>
        <begin position="78"/>
        <end position="97"/>
    </location>
</feature>
<feature type="domain" description="YetF C-terminal" evidence="8">
    <location>
        <begin position="75"/>
        <end position="144"/>
    </location>
</feature>
<evidence type="ECO:0000256" key="2">
    <source>
        <dbReference type="ARBA" id="ARBA00006448"/>
    </source>
</evidence>
<feature type="transmembrane region" description="Helical" evidence="7">
    <location>
        <begin position="31"/>
        <end position="48"/>
    </location>
</feature>
<evidence type="ECO:0000256" key="3">
    <source>
        <dbReference type="ARBA" id="ARBA00022475"/>
    </source>
</evidence>
<evidence type="ECO:0000313" key="9">
    <source>
        <dbReference type="EMBL" id="WEK54642.1"/>
    </source>
</evidence>
<dbReference type="Proteomes" id="UP001178662">
    <property type="component" value="Chromosome"/>
</dbReference>
<evidence type="ECO:0000256" key="4">
    <source>
        <dbReference type="ARBA" id="ARBA00022692"/>
    </source>
</evidence>
<dbReference type="AlphaFoldDB" id="A0AA95EZ42"/>
<dbReference type="InterPro" id="IPR023090">
    <property type="entry name" value="UPF0702_alpha/beta_dom_sf"/>
</dbReference>
<evidence type="ECO:0000256" key="7">
    <source>
        <dbReference type="SAM" id="Phobius"/>
    </source>
</evidence>
<feature type="transmembrane region" description="Helical" evidence="7">
    <location>
        <begin position="55"/>
        <end position="72"/>
    </location>
</feature>
<gene>
    <name evidence="9" type="ORF">P0Y55_00770</name>
</gene>
<keyword evidence="5 7" id="KW-1133">Transmembrane helix</keyword>
<evidence type="ECO:0000256" key="6">
    <source>
        <dbReference type="ARBA" id="ARBA00023136"/>
    </source>
</evidence>
<organism evidence="9 10">
    <name type="scientific">Candidatus Cohnella colombiensis</name>
    <dbReference type="NCBI Taxonomy" id="3121368"/>
    <lineage>
        <taxon>Bacteria</taxon>
        <taxon>Bacillati</taxon>
        <taxon>Bacillota</taxon>
        <taxon>Bacilli</taxon>
        <taxon>Bacillales</taxon>
        <taxon>Paenibacillaceae</taxon>
        <taxon>Cohnella</taxon>
    </lineage>
</organism>
<name>A0AA95EZ42_9BACL</name>
<dbReference type="InterPro" id="IPR007353">
    <property type="entry name" value="DUF421"/>
</dbReference>
<evidence type="ECO:0000313" key="10">
    <source>
        <dbReference type="Proteomes" id="UP001178662"/>
    </source>
</evidence>
<reference evidence="9" key="1">
    <citation type="submission" date="2023-03" db="EMBL/GenBank/DDBJ databases">
        <title>Andean soil-derived lignocellulolytic bacterial consortium as a source of novel taxa and putative plastic-active enzymes.</title>
        <authorList>
            <person name="Diaz-Garcia L."/>
            <person name="Chuvochina M."/>
            <person name="Feuerriegel G."/>
            <person name="Bunk B."/>
            <person name="Sproer C."/>
            <person name="Streit W.R."/>
            <person name="Rodriguez L.M."/>
            <person name="Overmann J."/>
            <person name="Jimenez D.J."/>
        </authorList>
    </citation>
    <scope>NUCLEOTIDE SEQUENCE</scope>
    <source>
        <strain evidence="9">MAG 2441</strain>
    </source>
</reference>
<dbReference type="PANTHER" id="PTHR34582:SF2">
    <property type="entry name" value="UPF0702 TRANSMEMBRANE PROTEIN YDFR"/>
    <property type="match status" value="1"/>
</dbReference>
<evidence type="ECO:0000256" key="1">
    <source>
        <dbReference type="ARBA" id="ARBA00004651"/>
    </source>
</evidence>
<keyword evidence="3" id="KW-1003">Cell membrane</keyword>
<keyword evidence="10" id="KW-1185">Reference proteome</keyword>
<dbReference type="PANTHER" id="PTHR34582">
    <property type="entry name" value="UPF0702 TRANSMEMBRANE PROTEIN YCAP"/>
    <property type="match status" value="1"/>
</dbReference>
<dbReference type="GO" id="GO:0005886">
    <property type="term" value="C:plasma membrane"/>
    <property type="evidence" value="ECO:0007669"/>
    <property type="project" value="UniProtKB-SubCell"/>
</dbReference>
<comment type="subcellular location">
    <subcellularLocation>
        <location evidence="1">Cell membrane</location>
        <topology evidence="1">Multi-pass membrane protein</topology>
    </subcellularLocation>
</comment>
<dbReference type="Gene3D" id="3.30.240.20">
    <property type="entry name" value="bsu07140 like domains"/>
    <property type="match status" value="1"/>
</dbReference>
<evidence type="ECO:0000256" key="5">
    <source>
        <dbReference type="ARBA" id="ARBA00022989"/>
    </source>
</evidence>
<accession>A0AA95EZ42</accession>
<evidence type="ECO:0000259" key="8">
    <source>
        <dbReference type="Pfam" id="PF04239"/>
    </source>
</evidence>
<sequence length="181" mass="20076">MFALEALSIIISGFILFRIAGKKVIAEMTPLEMVTTLAVGTIIGHAVSDNTLWKTIVTIAIFVAMLIVFQTVALKWRLFQTIIIGNPTLVIMNGVILTQNLSKLRMTTEQLEMRIRQVGISHISDIHCATIEVNGQLGYELAQSAKPLTHGELKQLLKQLSVDLPDIEQKSHNVFEKLNKG</sequence>
<keyword evidence="6 7" id="KW-0472">Membrane</keyword>
<keyword evidence="4 7" id="KW-0812">Transmembrane</keyword>
<comment type="similarity">
    <text evidence="2">Belongs to the UPF0702 family.</text>
</comment>